<keyword evidence="2" id="KW-1185">Reference proteome</keyword>
<name>A0ABV1R596_9HYPH</name>
<reference evidence="1" key="1">
    <citation type="submission" date="2024-06" db="EMBL/GenBank/DDBJ databases">
        <authorList>
            <person name="Campbell A.G."/>
        </authorList>
    </citation>
    <scope>NUCLEOTIDE SEQUENCE</scope>
    <source>
        <strain evidence="1">EM17</strain>
    </source>
</reference>
<sequence>MTDKLDILAKKLLRAELAARGARDLDLAEAYVSRMVRFDPEAGEHVGTLDHTGNPLIAHKRDGAPYMNLDEVLAETMRAKPDLFGGQSQAPGRVGQPPAHNPFLPGARQNLTEGMRIFADDPALGRELMMDAGYTMRDI</sequence>
<evidence type="ECO:0000313" key="2">
    <source>
        <dbReference type="Proteomes" id="UP001432995"/>
    </source>
</evidence>
<dbReference type="RefSeq" id="WP_350379881.1">
    <property type="nucleotide sequence ID" value="NZ_JBELQD010000017.1"/>
</dbReference>
<gene>
    <name evidence="1" type="ORF">ABS770_16415</name>
</gene>
<dbReference type="EMBL" id="JBELQD010000017">
    <property type="protein sequence ID" value="MER2289852.1"/>
    <property type="molecule type" value="Genomic_DNA"/>
</dbReference>
<accession>A0ABV1R596</accession>
<evidence type="ECO:0000313" key="1">
    <source>
        <dbReference type="EMBL" id="MER2289852.1"/>
    </source>
</evidence>
<proteinExistence type="predicted"/>
<organism evidence="1 2">
    <name type="scientific">Methylobacterium brachiatum</name>
    <dbReference type="NCBI Taxonomy" id="269660"/>
    <lineage>
        <taxon>Bacteria</taxon>
        <taxon>Pseudomonadati</taxon>
        <taxon>Pseudomonadota</taxon>
        <taxon>Alphaproteobacteria</taxon>
        <taxon>Hyphomicrobiales</taxon>
        <taxon>Methylobacteriaceae</taxon>
        <taxon>Methylobacterium</taxon>
    </lineage>
</organism>
<protein>
    <submittedName>
        <fullName evidence="1">Uncharacterized protein</fullName>
    </submittedName>
</protein>
<comment type="caution">
    <text evidence="1">The sequence shown here is derived from an EMBL/GenBank/DDBJ whole genome shotgun (WGS) entry which is preliminary data.</text>
</comment>
<dbReference type="Proteomes" id="UP001432995">
    <property type="component" value="Unassembled WGS sequence"/>
</dbReference>